<gene>
    <name evidence="1" type="ORF">BW154_04875</name>
</gene>
<reference evidence="1" key="1">
    <citation type="submission" date="2017-01" db="EMBL/GenBank/DDBJ databases">
        <authorList>
            <person name="Lo R."/>
        </authorList>
    </citation>
    <scope>NUCLEOTIDE SEQUENCE</scope>
    <source>
        <strain evidence="1">537</strain>
    </source>
</reference>
<accession>A0AAP8JDK1</accession>
<reference evidence="1" key="2">
    <citation type="journal article" date="2018" name="Food Control">
        <title>Characterization of Lactococcus lactis isolates from herbs, fruits and vegetables for use as biopreservatives against Listeria monocytogenes in cheese.</title>
        <authorList>
            <person name="Ho V."/>
            <person name="Lo R."/>
            <person name="Bansal N."/>
            <person name="Turner M.S."/>
        </authorList>
    </citation>
    <scope>NUCLEOTIDE SEQUENCE</scope>
    <source>
        <strain evidence="1">537</strain>
    </source>
</reference>
<dbReference type="AlphaFoldDB" id="A0AAP8JDK1"/>
<proteinExistence type="predicted"/>
<name>A0AAP8JDK1_9LACT</name>
<protein>
    <submittedName>
        <fullName evidence="1">Uncharacterized protein</fullName>
    </submittedName>
</protein>
<evidence type="ECO:0000313" key="1">
    <source>
        <dbReference type="EMBL" id="PFG88830.1"/>
    </source>
</evidence>
<dbReference type="RefSeq" id="WP_098393413.1">
    <property type="nucleotide sequence ID" value="NZ_JAOWLS010000003.1"/>
</dbReference>
<evidence type="ECO:0000313" key="2">
    <source>
        <dbReference type="Proteomes" id="UP000225275"/>
    </source>
</evidence>
<dbReference type="EMBL" id="MTJS01000002">
    <property type="protein sequence ID" value="PFG88830.1"/>
    <property type="molecule type" value="Genomic_DNA"/>
</dbReference>
<sequence length="204" mass="24010">MHLYHSTPNKEDIIKNKKINVNKKFNYTKYLEYILVNSHWMKTPDQLPGNYTKFGGSAPFMGHGIYCFDNEKDALDYQANSEVVDIHYQNDCSKMDLDDEMVLLSISNYLDELEYKFKEECTDKEVLPGWLHLIALLKLCLYDEFKTSEPAVGLILFILCFYKKINRSDLLIRSFYVKIGLVDEEVNKKRYILISNKDKIEKMC</sequence>
<comment type="caution">
    <text evidence="1">The sequence shown here is derived from an EMBL/GenBank/DDBJ whole genome shotgun (WGS) entry which is preliminary data.</text>
</comment>
<dbReference type="Proteomes" id="UP000225275">
    <property type="component" value="Unassembled WGS sequence"/>
</dbReference>
<organism evidence="1 2">
    <name type="scientific">Lactococcus lactis</name>
    <dbReference type="NCBI Taxonomy" id="1358"/>
    <lineage>
        <taxon>Bacteria</taxon>
        <taxon>Bacillati</taxon>
        <taxon>Bacillota</taxon>
        <taxon>Bacilli</taxon>
        <taxon>Lactobacillales</taxon>
        <taxon>Streptococcaceae</taxon>
        <taxon>Lactococcus</taxon>
    </lineage>
</organism>